<gene>
    <name evidence="2" type="ORF">SK128_015451</name>
</gene>
<keyword evidence="3" id="KW-1185">Reference proteome</keyword>
<comment type="caution">
    <text evidence="2">The sequence shown here is derived from an EMBL/GenBank/DDBJ whole genome shotgun (WGS) entry which is preliminary data.</text>
</comment>
<evidence type="ECO:0000313" key="3">
    <source>
        <dbReference type="Proteomes" id="UP001381693"/>
    </source>
</evidence>
<evidence type="ECO:0000256" key="1">
    <source>
        <dbReference type="SAM" id="SignalP"/>
    </source>
</evidence>
<feature type="chain" id="PRO_5042915102" evidence="1">
    <location>
        <begin position="25"/>
        <end position="158"/>
    </location>
</feature>
<feature type="signal peptide" evidence="1">
    <location>
        <begin position="1"/>
        <end position="24"/>
    </location>
</feature>
<proteinExistence type="predicted"/>
<protein>
    <submittedName>
        <fullName evidence="2">Uncharacterized protein</fullName>
    </submittedName>
</protein>
<keyword evidence="1" id="KW-0732">Signal</keyword>
<dbReference type="Proteomes" id="UP001381693">
    <property type="component" value="Unassembled WGS sequence"/>
</dbReference>
<sequence>MTPSKVLFTTILASAAFLAHTASASDEDVQRMGRIFAYYSTTSVTKLTTTTITRLSTCLSSSASIVNCQGRKKRAVSTLIEADLDQVKENELTGSLEEDFNTDHIEKRDASSRSGRKLTIWSTNFTTITITSTSVLASTTVTATALCNYPGLTISCYV</sequence>
<evidence type="ECO:0000313" key="2">
    <source>
        <dbReference type="EMBL" id="KAK7026639.1"/>
    </source>
</evidence>
<name>A0AAN8ZYH2_HALRR</name>
<dbReference type="AlphaFoldDB" id="A0AAN8ZYH2"/>
<dbReference type="EMBL" id="JAXCGZ010022705">
    <property type="protein sequence ID" value="KAK7026639.1"/>
    <property type="molecule type" value="Genomic_DNA"/>
</dbReference>
<organism evidence="2 3">
    <name type="scientific">Halocaridina rubra</name>
    <name type="common">Hawaiian red shrimp</name>
    <dbReference type="NCBI Taxonomy" id="373956"/>
    <lineage>
        <taxon>Eukaryota</taxon>
        <taxon>Metazoa</taxon>
        <taxon>Ecdysozoa</taxon>
        <taxon>Arthropoda</taxon>
        <taxon>Crustacea</taxon>
        <taxon>Multicrustacea</taxon>
        <taxon>Malacostraca</taxon>
        <taxon>Eumalacostraca</taxon>
        <taxon>Eucarida</taxon>
        <taxon>Decapoda</taxon>
        <taxon>Pleocyemata</taxon>
        <taxon>Caridea</taxon>
        <taxon>Atyoidea</taxon>
        <taxon>Atyidae</taxon>
        <taxon>Halocaridina</taxon>
    </lineage>
</organism>
<accession>A0AAN8ZYH2</accession>
<reference evidence="2 3" key="1">
    <citation type="submission" date="2023-11" db="EMBL/GenBank/DDBJ databases">
        <title>Halocaridina rubra genome assembly.</title>
        <authorList>
            <person name="Smith C."/>
        </authorList>
    </citation>
    <scope>NUCLEOTIDE SEQUENCE [LARGE SCALE GENOMIC DNA]</scope>
    <source>
        <strain evidence="2">EP-1</strain>
        <tissue evidence="2">Whole</tissue>
    </source>
</reference>